<dbReference type="OrthoDB" id="66881at2759"/>
<keyword evidence="6" id="KW-0503">Monooxygenase</keyword>
<sequence>MTEKVQAQVADLYDVVIVGAGISGINTAHHIRTQLPNLNYAIFEARDKIGGTWDLFRYPGIRSDTDLQTFGFEWKLWVEKRAIADGASIARYLHEAAEEDCILPHIKFGHRVDSANWSSEDQAWNMVVRTSQNSQTTVRARFLVLGSGYYDYKEPLKPQIPGLYENFKGQIVHPQFWPEDLEYTGKKVVIIGSGATAITLLPNVAKKAGHVTMLQRSPTYILSTDNTVGNSWTYRVLPKSWALRLSRWSFMWMTAMIFYLCRAFPGKARSKLEGMVAEQLPKSIPLDPHFRPRYQPWDQRLCFTPNGDFFESMREGKAAVETGHVETVTEHAIILQSGQKLEADIVVTATGLKLALGGHIKVSVDGEQIDLANRYAWRTAMLQDVPNLAFILGYVNASWTLGAEATAHIVCRVLQHMEKKGLSSATPKLRNPSSIRPVPIWNLESTYVKEAASDLPKCGDSGPWKGRTNYFWDLCRAKYGSITTGLEFTYAQE</sequence>
<evidence type="ECO:0000313" key="8">
    <source>
        <dbReference type="Proteomes" id="UP000319257"/>
    </source>
</evidence>
<dbReference type="PANTHER" id="PTHR43872">
    <property type="entry name" value="MONOOXYGENASE, PUTATIVE (AFU_ORTHOLOGUE AFUA_8G02570)-RELATED"/>
    <property type="match status" value="1"/>
</dbReference>
<dbReference type="InParanoid" id="A0A507AUL2"/>
<dbReference type="GO" id="GO:0004499">
    <property type="term" value="F:N,N-dimethylaniline monooxygenase activity"/>
    <property type="evidence" value="ECO:0007669"/>
    <property type="project" value="InterPro"/>
</dbReference>
<dbReference type="GeneID" id="41977482"/>
<dbReference type="STRING" id="1093900.A0A507AUL2"/>
<evidence type="ECO:0000256" key="6">
    <source>
        <dbReference type="ARBA" id="ARBA00023033"/>
    </source>
</evidence>
<keyword evidence="5" id="KW-0560">Oxidoreductase</keyword>
<reference evidence="7 8" key="1">
    <citation type="submission" date="2019-06" db="EMBL/GenBank/DDBJ databases">
        <title>Draft genome sequence of the filamentous fungus Phialemoniopsis curvata isolated from diesel fuel.</title>
        <authorList>
            <person name="Varaljay V.A."/>
            <person name="Lyon W.J."/>
            <person name="Crouch A.L."/>
            <person name="Drake C.E."/>
            <person name="Hollomon J.M."/>
            <person name="Nadeau L.J."/>
            <person name="Nunn H.S."/>
            <person name="Stevenson B.S."/>
            <person name="Bojanowski C.L."/>
            <person name="Crookes-Goodson W.J."/>
        </authorList>
    </citation>
    <scope>NUCLEOTIDE SEQUENCE [LARGE SCALE GENOMIC DNA]</scope>
    <source>
        <strain evidence="7 8">D216</strain>
    </source>
</reference>
<dbReference type="EMBL" id="SKBQ01000077">
    <property type="protein sequence ID" value="TPX08548.1"/>
    <property type="molecule type" value="Genomic_DNA"/>
</dbReference>
<keyword evidence="3" id="KW-0274">FAD</keyword>
<accession>A0A507AUL2</accession>
<evidence type="ECO:0000256" key="4">
    <source>
        <dbReference type="ARBA" id="ARBA00022857"/>
    </source>
</evidence>
<dbReference type="InterPro" id="IPR051820">
    <property type="entry name" value="FAD-binding_MO"/>
</dbReference>
<evidence type="ECO:0000256" key="2">
    <source>
        <dbReference type="ARBA" id="ARBA00022630"/>
    </source>
</evidence>
<dbReference type="PANTHER" id="PTHR43872:SF1">
    <property type="entry name" value="MONOOXYGENASE, PUTATIVE (AFU_ORTHOLOGUE AFUA_8G02570)-RELATED"/>
    <property type="match status" value="1"/>
</dbReference>
<evidence type="ECO:0000256" key="1">
    <source>
        <dbReference type="ARBA" id="ARBA00001974"/>
    </source>
</evidence>
<dbReference type="FunFam" id="3.50.50.60:FF:000228">
    <property type="entry name" value="FAD-containing monooxygenase EthA"/>
    <property type="match status" value="1"/>
</dbReference>
<organism evidence="7 8">
    <name type="scientific">Thyridium curvatum</name>
    <dbReference type="NCBI Taxonomy" id="1093900"/>
    <lineage>
        <taxon>Eukaryota</taxon>
        <taxon>Fungi</taxon>
        <taxon>Dikarya</taxon>
        <taxon>Ascomycota</taxon>
        <taxon>Pezizomycotina</taxon>
        <taxon>Sordariomycetes</taxon>
        <taxon>Sordariomycetidae</taxon>
        <taxon>Thyridiales</taxon>
        <taxon>Thyridiaceae</taxon>
        <taxon>Thyridium</taxon>
    </lineage>
</organism>
<evidence type="ECO:0000313" key="7">
    <source>
        <dbReference type="EMBL" id="TPX08548.1"/>
    </source>
</evidence>
<dbReference type="GO" id="GO:0050661">
    <property type="term" value="F:NADP binding"/>
    <property type="evidence" value="ECO:0007669"/>
    <property type="project" value="InterPro"/>
</dbReference>
<protein>
    <submittedName>
        <fullName evidence="7">Uncharacterized protein</fullName>
    </submittedName>
</protein>
<dbReference type="Gene3D" id="3.50.50.60">
    <property type="entry name" value="FAD/NAD(P)-binding domain"/>
    <property type="match status" value="3"/>
</dbReference>
<keyword evidence="4" id="KW-0521">NADP</keyword>
<comment type="cofactor">
    <cofactor evidence="1">
        <name>FAD</name>
        <dbReference type="ChEBI" id="CHEBI:57692"/>
    </cofactor>
</comment>
<dbReference type="SUPFAM" id="SSF51905">
    <property type="entry name" value="FAD/NAD(P)-binding domain"/>
    <property type="match status" value="1"/>
</dbReference>
<dbReference type="InterPro" id="IPR020946">
    <property type="entry name" value="Flavin_mOase-like"/>
</dbReference>
<dbReference type="Proteomes" id="UP000319257">
    <property type="component" value="Unassembled WGS sequence"/>
</dbReference>
<keyword evidence="8" id="KW-1185">Reference proteome</keyword>
<evidence type="ECO:0000256" key="3">
    <source>
        <dbReference type="ARBA" id="ARBA00022827"/>
    </source>
</evidence>
<dbReference type="InterPro" id="IPR036188">
    <property type="entry name" value="FAD/NAD-bd_sf"/>
</dbReference>
<gene>
    <name evidence="7" type="ORF">E0L32_010035</name>
</gene>
<dbReference type="AlphaFoldDB" id="A0A507AUL2"/>
<evidence type="ECO:0000256" key="5">
    <source>
        <dbReference type="ARBA" id="ARBA00023002"/>
    </source>
</evidence>
<dbReference type="GO" id="GO:0050660">
    <property type="term" value="F:flavin adenine dinucleotide binding"/>
    <property type="evidence" value="ECO:0007669"/>
    <property type="project" value="InterPro"/>
</dbReference>
<comment type="caution">
    <text evidence="7">The sequence shown here is derived from an EMBL/GenBank/DDBJ whole genome shotgun (WGS) entry which is preliminary data.</text>
</comment>
<dbReference type="Pfam" id="PF13450">
    <property type="entry name" value="NAD_binding_8"/>
    <property type="match status" value="1"/>
</dbReference>
<dbReference type="Pfam" id="PF00743">
    <property type="entry name" value="FMO-like"/>
    <property type="match status" value="1"/>
</dbReference>
<proteinExistence type="predicted"/>
<name>A0A507AUL2_9PEZI</name>
<dbReference type="RefSeq" id="XP_030990259.1">
    <property type="nucleotide sequence ID" value="XM_031132609.1"/>
</dbReference>
<keyword evidence="2" id="KW-0285">Flavoprotein</keyword>